<reference evidence="2" key="1">
    <citation type="submission" date="2020-11" db="EMBL/GenBank/DDBJ databases">
        <authorList>
            <person name="Tran Van P."/>
        </authorList>
    </citation>
    <scope>NUCLEOTIDE SEQUENCE</scope>
</reference>
<sequence>MFAVSIAQSNSSHNSAKYGSSVGHNHSPNAFPQQTNIPPQPSSTRASGHNSPTNRHKTGSSGE</sequence>
<dbReference type="OrthoDB" id="6419252at2759"/>
<feature type="compositionally biased region" description="Polar residues" evidence="1">
    <location>
        <begin position="1"/>
        <end position="53"/>
    </location>
</feature>
<accession>A0A7R9QRF4</accession>
<dbReference type="EMBL" id="CAJPVJ010009562">
    <property type="protein sequence ID" value="CAG2172667.1"/>
    <property type="molecule type" value="Genomic_DNA"/>
</dbReference>
<organism evidence="2">
    <name type="scientific">Oppiella nova</name>
    <dbReference type="NCBI Taxonomy" id="334625"/>
    <lineage>
        <taxon>Eukaryota</taxon>
        <taxon>Metazoa</taxon>
        <taxon>Ecdysozoa</taxon>
        <taxon>Arthropoda</taxon>
        <taxon>Chelicerata</taxon>
        <taxon>Arachnida</taxon>
        <taxon>Acari</taxon>
        <taxon>Acariformes</taxon>
        <taxon>Sarcoptiformes</taxon>
        <taxon>Oribatida</taxon>
        <taxon>Brachypylina</taxon>
        <taxon>Oppioidea</taxon>
        <taxon>Oppiidae</taxon>
        <taxon>Oppiella</taxon>
    </lineage>
</organism>
<dbReference type="Proteomes" id="UP000728032">
    <property type="component" value="Unassembled WGS sequence"/>
</dbReference>
<keyword evidence="3" id="KW-1185">Reference proteome</keyword>
<name>A0A7R9QRF4_9ACAR</name>
<evidence type="ECO:0000256" key="1">
    <source>
        <dbReference type="SAM" id="MobiDB-lite"/>
    </source>
</evidence>
<proteinExistence type="predicted"/>
<dbReference type="AlphaFoldDB" id="A0A7R9QRF4"/>
<gene>
    <name evidence="2" type="ORF">ONB1V03_LOCUS12123</name>
</gene>
<dbReference type="EMBL" id="OC924387">
    <property type="protein sequence ID" value="CAD7655480.1"/>
    <property type="molecule type" value="Genomic_DNA"/>
</dbReference>
<feature type="region of interest" description="Disordered" evidence="1">
    <location>
        <begin position="1"/>
        <end position="63"/>
    </location>
</feature>
<protein>
    <submittedName>
        <fullName evidence="2">Uncharacterized protein</fullName>
    </submittedName>
</protein>
<feature type="non-terminal residue" evidence="2">
    <location>
        <position position="1"/>
    </location>
</feature>
<evidence type="ECO:0000313" key="3">
    <source>
        <dbReference type="Proteomes" id="UP000728032"/>
    </source>
</evidence>
<feature type="compositionally biased region" description="Basic residues" evidence="1">
    <location>
        <begin position="54"/>
        <end position="63"/>
    </location>
</feature>
<evidence type="ECO:0000313" key="2">
    <source>
        <dbReference type="EMBL" id="CAD7655480.1"/>
    </source>
</evidence>